<dbReference type="PANTHER" id="PTHR43685:SF2">
    <property type="entry name" value="GLYCOSYLTRANSFERASE 2-LIKE DOMAIN-CONTAINING PROTEIN"/>
    <property type="match status" value="1"/>
</dbReference>
<sequence length="261" mass="30432">MNDRAGSAIGRHGVSIITSTNRPGFIKNLFYNYVRQRHHKKELIIIVNNNRIPLSSYRRIAEKLRNVQIFRVPEHRSLGACLNFAVQKTKYPYIAKFDDDDYYAPHYLTDCLLTLLRTDADVIGKRAHYLYLRGSKTLILRFPHDENRFVANLPGATLMMKRTVFNKVKFPNRNVGEDDFFCIRSKRMGFKVYSAGKYNFVAIRRKNSSGHTWIISDKELIAHHKTIPGVRNYKKFVQRIPRVGLSRRKNLLLVSCLRVFG</sequence>
<dbReference type="InterPro" id="IPR050834">
    <property type="entry name" value="Glycosyltransf_2"/>
</dbReference>
<dbReference type="CDD" id="cd00761">
    <property type="entry name" value="Glyco_tranf_GTA_type"/>
    <property type="match status" value="1"/>
</dbReference>
<comment type="caution">
    <text evidence="2">The sequence shown here is derived from an EMBL/GenBank/DDBJ whole genome shotgun (WGS) entry which is preliminary data.</text>
</comment>
<dbReference type="Pfam" id="PF00535">
    <property type="entry name" value="Glycos_transf_2"/>
    <property type="match status" value="1"/>
</dbReference>
<reference evidence="3" key="1">
    <citation type="journal article" date="2019" name="Int. J. Syst. Evol. Microbiol.">
        <title>The Global Catalogue of Microorganisms (GCM) 10K type strain sequencing project: providing services to taxonomists for standard genome sequencing and annotation.</title>
        <authorList>
            <consortium name="The Broad Institute Genomics Platform"/>
            <consortium name="The Broad Institute Genome Sequencing Center for Infectious Disease"/>
            <person name="Wu L."/>
            <person name="Ma J."/>
        </authorList>
    </citation>
    <scope>NUCLEOTIDE SEQUENCE [LARGE SCALE GENOMIC DNA]</scope>
    <source>
        <strain evidence="3">KACC 11904</strain>
    </source>
</reference>
<keyword evidence="2" id="KW-0808">Transferase</keyword>
<dbReference type="InterPro" id="IPR001173">
    <property type="entry name" value="Glyco_trans_2-like"/>
</dbReference>
<dbReference type="RefSeq" id="WP_270884378.1">
    <property type="nucleotide sequence ID" value="NZ_JAQFVF010000069.1"/>
</dbReference>
<evidence type="ECO:0000313" key="2">
    <source>
        <dbReference type="EMBL" id="MFC5451031.1"/>
    </source>
</evidence>
<evidence type="ECO:0000259" key="1">
    <source>
        <dbReference type="Pfam" id="PF00535"/>
    </source>
</evidence>
<proteinExistence type="predicted"/>
<feature type="domain" description="Glycosyltransferase 2-like" evidence="1">
    <location>
        <begin position="16"/>
        <end position="151"/>
    </location>
</feature>
<accession>A0ABW0KDK2</accession>
<dbReference type="SUPFAM" id="SSF53448">
    <property type="entry name" value="Nucleotide-diphospho-sugar transferases"/>
    <property type="match status" value="1"/>
</dbReference>
<name>A0ABW0KDK2_9BACL</name>
<dbReference type="GO" id="GO:0016757">
    <property type="term" value="F:glycosyltransferase activity"/>
    <property type="evidence" value="ECO:0007669"/>
    <property type="project" value="UniProtKB-KW"/>
</dbReference>
<dbReference type="EC" id="2.4.-.-" evidence="2"/>
<keyword evidence="2" id="KW-0328">Glycosyltransferase</keyword>
<keyword evidence="3" id="KW-1185">Reference proteome</keyword>
<dbReference type="Proteomes" id="UP001596044">
    <property type="component" value="Unassembled WGS sequence"/>
</dbReference>
<evidence type="ECO:0000313" key="3">
    <source>
        <dbReference type="Proteomes" id="UP001596044"/>
    </source>
</evidence>
<organism evidence="2 3">
    <name type="scientific">Paenibacillus aestuarii</name>
    <dbReference type="NCBI Taxonomy" id="516965"/>
    <lineage>
        <taxon>Bacteria</taxon>
        <taxon>Bacillati</taxon>
        <taxon>Bacillota</taxon>
        <taxon>Bacilli</taxon>
        <taxon>Bacillales</taxon>
        <taxon>Paenibacillaceae</taxon>
        <taxon>Paenibacillus</taxon>
    </lineage>
</organism>
<dbReference type="PANTHER" id="PTHR43685">
    <property type="entry name" value="GLYCOSYLTRANSFERASE"/>
    <property type="match status" value="1"/>
</dbReference>
<gene>
    <name evidence="2" type="ORF">ACFPOG_22600</name>
</gene>
<dbReference type="EMBL" id="JBHSMJ010000031">
    <property type="protein sequence ID" value="MFC5451031.1"/>
    <property type="molecule type" value="Genomic_DNA"/>
</dbReference>
<dbReference type="Gene3D" id="3.90.550.10">
    <property type="entry name" value="Spore Coat Polysaccharide Biosynthesis Protein SpsA, Chain A"/>
    <property type="match status" value="1"/>
</dbReference>
<dbReference type="InterPro" id="IPR029044">
    <property type="entry name" value="Nucleotide-diphossugar_trans"/>
</dbReference>
<protein>
    <submittedName>
        <fullName evidence="2">Glycosyltransferase</fullName>
        <ecNumber evidence="2">2.4.-.-</ecNumber>
    </submittedName>
</protein>